<comment type="caution">
    <text evidence="2">The sequence shown here is derived from an EMBL/GenBank/DDBJ whole genome shotgun (WGS) entry which is preliminary data.</text>
</comment>
<evidence type="ECO:0000256" key="1">
    <source>
        <dbReference type="SAM" id="MobiDB-lite"/>
    </source>
</evidence>
<keyword evidence="3" id="KW-1185">Reference proteome</keyword>
<feature type="compositionally biased region" description="Low complexity" evidence="1">
    <location>
        <begin position="25"/>
        <end position="48"/>
    </location>
</feature>
<dbReference type="Proteomes" id="UP000284403">
    <property type="component" value="Unassembled WGS sequence"/>
</dbReference>
<accession>A0A422PLG5</accession>
<dbReference type="EMBL" id="MKKU01000229">
    <property type="protein sequence ID" value="RNF18538.1"/>
    <property type="molecule type" value="Genomic_DNA"/>
</dbReference>
<name>A0A422PLG5_9TRYP</name>
<sequence length="823" mass="91068">MLRLVLVTRRSAAAAAPSALRRCCTVTPSPASHPASAPETPTASAPQPQRQETVLQPPSLPLFQLLASVVGELQKNHSLAAVRANEAAAQPAVLAAAAAAKDGGGAAGESPSPLKLPPAHFIRALSTYLRREEEMTLLSRSKVVAVRRQYLRMRARQPRLSPLQRDVLLHEAARIVEQREVPLTVAARLLRPRWPNYFMDVAGGRHHAFLAQSLRAWAVALMQEGALTPVEARTFVMRCPRLFVGQIALMGSVVECALLDLKTIDDPEPLIQLMWSVNSAKTHAPHNFWRRTVDKLAMLNRSLRDQVGSAIRVGKGNGARVEGAKSTAAPLVVAGHVFSGLTTRQLFRVLRVLRRERWCGDVPAIVDFADKALKNIVFEVEATRVIEEKPREAPLSRWEVAQRVKQAADLAPAELLSLLNIAGELGVDFHVSLARLSEDLLSPMVRYLDREQLLLLTTCVRQTRCDSAQLVQTIVDSIVRRGVTYPSSLALSKAALRTILQKPELLARLTLAPFVDHIFQLCDAFKWHLRASQILSWVEMLYALSRLYAPSSSVGVRVRTTVESFADPLIAMLALGVVPTSIVSRVLEHTVILGMRKQPQYPRTARLWEDRNAFVNGRNAEAGLRGEDGEDGEEDATPGGSDREPFPRGEVTKSVRQVYDDLISVYERQTTMRMPLSQREEERIRDTFQRLGLYSIFMGANVMQRLHLRGAAAASGAATAPHGAPPAQPFSAWLEREVAAIIDARIRSAKLTSESTDADVLRVLGHRHCDAEMVRRFQELVLNAPLQLARQQRSLWEYTAELARRFGGAQEQSLSQEMLSKGL</sequence>
<dbReference type="RefSeq" id="XP_029228519.1">
    <property type="nucleotide sequence ID" value="XM_029371345.1"/>
</dbReference>
<reference evidence="2 3" key="1">
    <citation type="journal article" date="2018" name="BMC Genomics">
        <title>Genomic comparison of Trypanosoma conorhini and Trypanosoma rangeli to Trypanosoma cruzi strains of high and low virulence.</title>
        <authorList>
            <person name="Bradwell K.R."/>
            <person name="Koparde V.N."/>
            <person name="Matveyev A.V."/>
            <person name="Serrano M.G."/>
            <person name="Alves J.M."/>
            <person name="Parikh H."/>
            <person name="Huang B."/>
            <person name="Lee V."/>
            <person name="Espinosa-Alvarez O."/>
            <person name="Ortiz P.A."/>
            <person name="Costa-Martins A.G."/>
            <person name="Teixeira M.M."/>
            <person name="Buck G.A."/>
        </authorList>
    </citation>
    <scope>NUCLEOTIDE SEQUENCE [LARGE SCALE GENOMIC DNA]</scope>
    <source>
        <strain evidence="2 3">025E</strain>
    </source>
</reference>
<proteinExistence type="predicted"/>
<feature type="region of interest" description="Disordered" evidence="1">
    <location>
        <begin position="25"/>
        <end position="52"/>
    </location>
</feature>
<organism evidence="2 3">
    <name type="scientific">Trypanosoma conorhini</name>
    <dbReference type="NCBI Taxonomy" id="83891"/>
    <lineage>
        <taxon>Eukaryota</taxon>
        <taxon>Discoba</taxon>
        <taxon>Euglenozoa</taxon>
        <taxon>Kinetoplastea</taxon>
        <taxon>Metakinetoplastina</taxon>
        <taxon>Trypanosomatida</taxon>
        <taxon>Trypanosomatidae</taxon>
        <taxon>Trypanosoma</taxon>
    </lineage>
</organism>
<feature type="compositionally biased region" description="Basic and acidic residues" evidence="1">
    <location>
        <begin position="641"/>
        <end position="650"/>
    </location>
</feature>
<evidence type="ECO:0000313" key="3">
    <source>
        <dbReference type="Proteomes" id="UP000284403"/>
    </source>
</evidence>
<gene>
    <name evidence="2" type="ORF">Tco025E_04435</name>
</gene>
<feature type="region of interest" description="Disordered" evidence="1">
    <location>
        <begin position="620"/>
        <end position="650"/>
    </location>
</feature>
<protein>
    <submittedName>
        <fullName evidence="2">Putative mitochondrial RNA binding protein</fullName>
    </submittedName>
</protein>
<dbReference type="GeneID" id="40318046"/>
<evidence type="ECO:0000313" key="2">
    <source>
        <dbReference type="EMBL" id="RNF18538.1"/>
    </source>
</evidence>
<dbReference type="AlphaFoldDB" id="A0A422PLG5"/>
<dbReference type="OrthoDB" id="278744at2759"/>
<dbReference type="CDD" id="cd23742">
    <property type="entry name" value="RESC12-12A"/>
    <property type="match status" value="1"/>
</dbReference>